<organism evidence="7 8">
    <name type="scientific">Polystyrenella longa</name>
    <dbReference type="NCBI Taxonomy" id="2528007"/>
    <lineage>
        <taxon>Bacteria</taxon>
        <taxon>Pseudomonadati</taxon>
        <taxon>Planctomycetota</taxon>
        <taxon>Planctomycetia</taxon>
        <taxon>Planctomycetales</taxon>
        <taxon>Planctomycetaceae</taxon>
        <taxon>Polystyrenella</taxon>
    </lineage>
</organism>
<protein>
    <submittedName>
        <fullName evidence="7">Inner membrane ABC transporter permease protein YtfT</fullName>
    </submittedName>
</protein>
<evidence type="ECO:0000313" key="7">
    <source>
        <dbReference type="EMBL" id="QDU78936.1"/>
    </source>
</evidence>
<feature type="transmembrane region" description="Helical" evidence="6">
    <location>
        <begin position="144"/>
        <end position="169"/>
    </location>
</feature>
<dbReference type="InterPro" id="IPR001851">
    <property type="entry name" value="ABC_transp_permease"/>
</dbReference>
<keyword evidence="2" id="KW-1003">Cell membrane</keyword>
<dbReference type="GO" id="GO:0005886">
    <property type="term" value="C:plasma membrane"/>
    <property type="evidence" value="ECO:0007669"/>
    <property type="project" value="UniProtKB-SubCell"/>
</dbReference>
<dbReference type="CDD" id="cd06579">
    <property type="entry name" value="TM_PBP1_transp_AraH_like"/>
    <property type="match status" value="1"/>
</dbReference>
<evidence type="ECO:0000256" key="5">
    <source>
        <dbReference type="ARBA" id="ARBA00023136"/>
    </source>
</evidence>
<comment type="subcellular location">
    <subcellularLocation>
        <location evidence="1">Cell membrane</location>
        <topology evidence="1">Multi-pass membrane protein</topology>
    </subcellularLocation>
</comment>
<evidence type="ECO:0000256" key="3">
    <source>
        <dbReference type="ARBA" id="ARBA00022692"/>
    </source>
</evidence>
<feature type="transmembrane region" description="Helical" evidence="6">
    <location>
        <begin position="267"/>
        <end position="286"/>
    </location>
</feature>
<dbReference type="Pfam" id="PF02653">
    <property type="entry name" value="BPD_transp_2"/>
    <property type="match status" value="1"/>
</dbReference>
<keyword evidence="3 6" id="KW-0812">Transmembrane</keyword>
<feature type="transmembrane region" description="Helical" evidence="6">
    <location>
        <begin position="37"/>
        <end position="57"/>
    </location>
</feature>
<dbReference type="PANTHER" id="PTHR32196">
    <property type="entry name" value="ABC TRANSPORTER PERMEASE PROTEIN YPHD-RELATED-RELATED"/>
    <property type="match status" value="1"/>
</dbReference>
<feature type="transmembrane region" description="Helical" evidence="6">
    <location>
        <begin position="189"/>
        <end position="208"/>
    </location>
</feature>
<evidence type="ECO:0000256" key="4">
    <source>
        <dbReference type="ARBA" id="ARBA00022989"/>
    </source>
</evidence>
<evidence type="ECO:0000256" key="1">
    <source>
        <dbReference type="ARBA" id="ARBA00004651"/>
    </source>
</evidence>
<keyword evidence="5 6" id="KW-0472">Membrane</keyword>
<dbReference type="KEGG" id="plon:Pla110_06400"/>
<proteinExistence type="predicted"/>
<accession>A0A518CI78</accession>
<dbReference type="RefSeq" id="WP_144993089.1">
    <property type="nucleotide sequence ID" value="NZ_CP036281.1"/>
</dbReference>
<feature type="transmembrane region" description="Helical" evidence="6">
    <location>
        <begin position="237"/>
        <end position="255"/>
    </location>
</feature>
<keyword evidence="4 6" id="KW-1133">Transmembrane helix</keyword>
<feature type="transmembrane region" description="Helical" evidence="6">
    <location>
        <begin position="115"/>
        <end position="138"/>
    </location>
</feature>
<dbReference type="GO" id="GO:0022857">
    <property type="term" value="F:transmembrane transporter activity"/>
    <property type="evidence" value="ECO:0007669"/>
    <property type="project" value="InterPro"/>
</dbReference>
<name>A0A518CI78_9PLAN</name>
<dbReference type="OrthoDB" id="9815820at2"/>
<gene>
    <name evidence="7" type="primary">ytfT</name>
    <name evidence="7" type="ORF">Pla110_06400</name>
</gene>
<reference evidence="7 8" key="1">
    <citation type="submission" date="2019-02" db="EMBL/GenBank/DDBJ databases">
        <title>Deep-cultivation of Planctomycetes and their phenomic and genomic characterization uncovers novel biology.</title>
        <authorList>
            <person name="Wiegand S."/>
            <person name="Jogler M."/>
            <person name="Boedeker C."/>
            <person name="Pinto D."/>
            <person name="Vollmers J."/>
            <person name="Rivas-Marin E."/>
            <person name="Kohn T."/>
            <person name="Peeters S.H."/>
            <person name="Heuer A."/>
            <person name="Rast P."/>
            <person name="Oberbeckmann S."/>
            <person name="Bunk B."/>
            <person name="Jeske O."/>
            <person name="Meyerdierks A."/>
            <person name="Storesund J.E."/>
            <person name="Kallscheuer N."/>
            <person name="Luecker S."/>
            <person name="Lage O.M."/>
            <person name="Pohl T."/>
            <person name="Merkel B.J."/>
            <person name="Hornburger P."/>
            <person name="Mueller R.-W."/>
            <person name="Bruemmer F."/>
            <person name="Labrenz M."/>
            <person name="Spormann A.M."/>
            <person name="Op den Camp H."/>
            <person name="Overmann J."/>
            <person name="Amann R."/>
            <person name="Jetten M.S.M."/>
            <person name="Mascher T."/>
            <person name="Medema M.H."/>
            <person name="Devos D.P."/>
            <person name="Kaster A.-K."/>
            <person name="Ovreas L."/>
            <person name="Rohde M."/>
            <person name="Galperin M.Y."/>
            <person name="Jogler C."/>
        </authorList>
    </citation>
    <scope>NUCLEOTIDE SEQUENCE [LARGE SCALE GENOMIC DNA]</scope>
    <source>
        <strain evidence="7 8">Pla110</strain>
    </source>
</reference>
<feature type="transmembrane region" description="Helical" evidence="6">
    <location>
        <begin position="77"/>
        <end position="103"/>
    </location>
</feature>
<evidence type="ECO:0000313" key="8">
    <source>
        <dbReference type="Proteomes" id="UP000317178"/>
    </source>
</evidence>
<dbReference type="AlphaFoldDB" id="A0A518CI78"/>
<sequence>MTNSSAKTDPASPKYKPARSTAQLIYRQSPPAVRQRILFLLFGNLVLLGYLFFAAQQRESSFWNELVDLGPNIAPQVLGAFALTGLIFCGAIDLSIGSIIAVAGSTFGILHYYEFSPAVCYAGCFSTAVAFSVLNGWLIRLLEVSPIILTLGGLTLYRGLALIIAHLTVPDFPEVFSIQDEAYQGPGKFYAGEILLVVMIGVLLWEAFGKLPRLWLAIGCSPVACERQGLNPARLRSLAFLVSGLFLGLAALTLVTNPQEIKPGQIAIGFELTVIGAVVLGGTNIFGGQGTYLGSALGACFLYLVSRSMIYLGVDVYWREAIEGAVIVSVIGIDCWLHRTEKLLEELK</sequence>
<evidence type="ECO:0000256" key="2">
    <source>
        <dbReference type="ARBA" id="ARBA00022475"/>
    </source>
</evidence>
<dbReference type="Proteomes" id="UP000317178">
    <property type="component" value="Chromosome"/>
</dbReference>
<dbReference type="EMBL" id="CP036281">
    <property type="protein sequence ID" value="QDU78936.1"/>
    <property type="molecule type" value="Genomic_DNA"/>
</dbReference>
<keyword evidence="8" id="KW-1185">Reference proteome</keyword>
<evidence type="ECO:0000256" key="6">
    <source>
        <dbReference type="SAM" id="Phobius"/>
    </source>
</evidence>